<protein>
    <submittedName>
        <fullName evidence="2">Uncharacterized protein</fullName>
    </submittedName>
</protein>
<dbReference type="InParanoid" id="A0A1E7ET71"/>
<evidence type="ECO:0000313" key="3">
    <source>
        <dbReference type="Proteomes" id="UP000095751"/>
    </source>
</evidence>
<dbReference type="Proteomes" id="UP000095751">
    <property type="component" value="Unassembled WGS sequence"/>
</dbReference>
<accession>A0A1E7ET71</accession>
<evidence type="ECO:0000256" key="1">
    <source>
        <dbReference type="SAM" id="MobiDB-lite"/>
    </source>
</evidence>
<gene>
    <name evidence="2" type="ORF">FRACYDRAFT_248552</name>
</gene>
<reference evidence="2 3" key="1">
    <citation type="submission" date="2016-09" db="EMBL/GenBank/DDBJ databases">
        <title>Extensive genetic diversity and differential bi-allelic expression allows diatom success in the polar Southern Ocean.</title>
        <authorList>
            <consortium name="DOE Joint Genome Institute"/>
            <person name="Mock T."/>
            <person name="Otillar R.P."/>
            <person name="Strauss J."/>
            <person name="Dupont C."/>
            <person name="Frickenhaus S."/>
            <person name="Maumus F."/>
            <person name="Mcmullan M."/>
            <person name="Sanges R."/>
            <person name="Schmutz J."/>
            <person name="Toseland A."/>
            <person name="Valas R."/>
            <person name="Veluchamy A."/>
            <person name="Ward B.J."/>
            <person name="Allen A."/>
            <person name="Barry K."/>
            <person name="Falciatore A."/>
            <person name="Ferrante M."/>
            <person name="Fortunato A.E."/>
            <person name="Gloeckner G."/>
            <person name="Gruber A."/>
            <person name="Hipkin R."/>
            <person name="Janech M."/>
            <person name="Kroth P."/>
            <person name="Leese F."/>
            <person name="Lindquist E."/>
            <person name="Lyon B.R."/>
            <person name="Martin J."/>
            <person name="Mayer C."/>
            <person name="Parker M."/>
            <person name="Quesneville H."/>
            <person name="Raymond J."/>
            <person name="Uhlig C."/>
            <person name="Valentin K.U."/>
            <person name="Worden A.Z."/>
            <person name="Armbrust E.V."/>
            <person name="Bowler C."/>
            <person name="Green B."/>
            <person name="Moulton V."/>
            <person name="Van Oosterhout C."/>
            <person name="Grigoriev I."/>
        </authorList>
    </citation>
    <scope>NUCLEOTIDE SEQUENCE [LARGE SCALE GENOMIC DNA]</scope>
    <source>
        <strain evidence="2 3">CCMP1102</strain>
    </source>
</reference>
<sequence length="252" mass="27943">MTKEVFNETDIPTDPSRSPHSLSNQATTVTKISKWHPSQLDSFFVQASVMKPVGVIEPSMISCLYPFFRRYFWIPHWKHPLLPWPKEKKGIASGLDLPLTIGIAAFICDAISQSFEFLFPKEITSLDPAETYVTSKIRSPKESDTSFESNRTKEYANSEVALPFLVLIDIQLFSIITNVIPTVSNWGGMCSPRSFLIAEAKAEASADMIEPESASTMKANVIGSSSFNEESAVGEGDHSQGIEESLPPKDYN</sequence>
<dbReference type="EMBL" id="KV784376">
    <property type="protein sequence ID" value="OEU09218.1"/>
    <property type="molecule type" value="Genomic_DNA"/>
</dbReference>
<name>A0A1E7ET71_9STRA</name>
<keyword evidence="3" id="KW-1185">Reference proteome</keyword>
<dbReference type="KEGG" id="fcy:FRACYDRAFT_248552"/>
<feature type="region of interest" description="Disordered" evidence="1">
    <location>
        <begin position="1"/>
        <end position="23"/>
    </location>
</feature>
<dbReference type="AlphaFoldDB" id="A0A1E7ET71"/>
<feature type="region of interest" description="Disordered" evidence="1">
    <location>
        <begin position="226"/>
        <end position="252"/>
    </location>
</feature>
<evidence type="ECO:0000313" key="2">
    <source>
        <dbReference type="EMBL" id="OEU09218.1"/>
    </source>
</evidence>
<organism evidence="2 3">
    <name type="scientific">Fragilariopsis cylindrus CCMP1102</name>
    <dbReference type="NCBI Taxonomy" id="635003"/>
    <lineage>
        <taxon>Eukaryota</taxon>
        <taxon>Sar</taxon>
        <taxon>Stramenopiles</taxon>
        <taxon>Ochrophyta</taxon>
        <taxon>Bacillariophyta</taxon>
        <taxon>Bacillariophyceae</taxon>
        <taxon>Bacillariophycidae</taxon>
        <taxon>Bacillariales</taxon>
        <taxon>Bacillariaceae</taxon>
        <taxon>Fragilariopsis</taxon>
    </lineage>
</organism>
<proteinExistence type="predicted"/>